<dbReference type="Proteomes" id="UP000054693">
    <property type="component" value="Unassembled WGS sequence"/>
</dbReference>
<feature type="chain" id="PRO_5006987774" description="Serine protease" evidence="6">
    <location>
        <begin position="23"/>
        <end position="370"/>
    </location>
</feature>
<keyword evidence="3 6" id="KW-0732">Signal</keyword>
<dbReference type="PRINTS" id="PR00839">
    <property type="entry name" value="V8PROTEASE"/>
</dbReference>
<sequence length="370" mass="40140">MKTILKTCFCVATLCSTHLLFAASAEVGVENKQPEKSILDYWTPERLMNAKEMPYPQVNPSEVEEIDRDLLNSEEPQEQEGAPPEEDIKLDEMSLIPENLLNQKVGGQTFFDRGTSGYNFTSSRLNPITADLTYPYRTVGKLFFTVPGMGNYVCSAAVINRRIILTAGHCVHSGRNGISGYYTNFLFVPAFRDGRAPLRAWSWRYVLTTTAWSTGGGIVPNAADYAMIEANDIVINGIATRVGSLAGYIGWRTSSLIPNHVHLLGYPCNLDSCQKMHQVTAQSARAVAPNNVEYGSDMAGGSSGGPWVQNFGGVAAGQTGGLNPARNAIVGVTSYGYTDTRIKLQGSSILDSRFVSLLNSMCAHRSGNCG</sequence>
<dbReference type="GO" id="GO:0006508">
    <property type="term" value="P:proteolysis"/>
    <property type="evidence" value="ECO:0007669"/>
    <property type="project" value="UniProtKB-KW"/>
</dbReference>
<keyword evidence="9" id="KW-1185">Reference proteome</keyword>
<evidence type="ECO:0000256" key="6">
    <source>
        <dbReference type="RuleBase" id="RU004296"/>
    </source>
</evidence>
<protein>
    <recommendedName>
        <fullName evidence="6">Serine protease</fullName>
        <ecNumber evidence="6">3.4.21.-</ecNumber>
    </recommendedName>
</protein>
<keyword evidence="5 6" id="KW-0720">Serine protease</keyword>
<evidence type="ECO:0000259" key="7">
    <source>
        <dbReference type="PROSITE" id="PS50240"/>
    </source>
</evidence>
<dbReference type="PROSITE" id="PS50240">
    <property type="entry name" value="TRYPSIN_DOM"/>
    <property type="match status" value="1"/>
</dbReference>
<dbReference type="SUPFAM" id="SSF50494">
    <property type="entry name" value="Trypsin-like serine proteases"/>
    <property type="match status" value="1"/>
</dbReference>
<dbReference type="GO" id="GO:0004252">
    <property type="term" value="F:serine-type endopeptidase activity"/>
    <property type="evidence" value="ECO:0007669"/>
    <property type="project" value="InterPro"/>
</dbReference>
<accession>A0A0W0ZYD9</accession>
<dbReference type="EC" id="3.4.21.-" evidence="6"/>
<dbReference type="OrthoDB" id="8392384at2"/>
<evidence type="ECO:0000313" key="9">
    <source>
        <dbReference type="Proteomes" id="UP000054693"/>
    </source>
</evidence>
<dbReference type="InterPro" id="IPR009003">
    <property type="entry name" value="Peptidase_S1_PA"/>
</dbReference>
<name>A0A0W0ZYD9_9GAMM</name>
<dbReference type="PROSITE" id="PS00134">
    <property type="entry name" value="TRYPSIN_HIS"/>
    <property type="match status" value="1"/>
</dbReference>
<comment type="similarity">
    <text evidence="1 6">Belongs to the peptidase S1B family.</text>
</comment>
<dbReference type="EMBL" id="LNZA01000001">
    <property type="protein sequence ID" value="KTD74113.1"/>
    <property type="molecule type" value="Genomic_DNA"/>
</dbReference>
<dbReference type="Gene3D" id="2.40.10.10">
    <property type="entry name" value="Trypsin-like serine proteases"/>
    <property type="match status" value="2"/>
</dbReference>
<evidence type="ECO:0000256" key="5">
    <source>
        <dbReference type="ARBA" id="ARBA00022825"/>
    </source>
</evidence>
<dbReference type="PANTHER" id="PTHR15462">
    <property type="entry name" value="SERINE PROTEASE"/>
    <property type="match status" value="1"/>
</dbReference>
<dbReference type="InterPro" id="IPR008256">
    <property type="entry name" value="Peptidase_S1B"/>
</dbReference>
<evidence type="ECO:0000256" key="4">
    <source>
        <dbReference type="ARBA" id="ARBA00022801"/>
    </source>
</evidence>
<evidence type="ECO:0000313" key="8">
    <source>
        <dbReference type="EMBL" id="KTD74113.1"/>
    </source>
</evidence>
<reference evidence="8 9" key="1">
    <citation type="submission" date="2015-11" db="EMBL/GenBank/DDBJ databases">
        <title>Genomic analysis of 38 Legionella species identifies large and diverse effector repertoires.</title>
        <authorList>
            <person name="Burstein D."/>
            <person name="Amaro F."/>
            <person name="Zusman T."/>
            <person name="Lifshitz Z."/>
            <person name="Cohen O."/>
            <person name="Gilbert J.A."/>
            <person name="Pupko T."/>
            <person name="Shuman H.A."/>
            <person name="Segal G."/>
        </authorList>
    </citation>
    <scope>NUCLEOTIDE SEQUENCE [LARGE SCALE GENOMIC DNA]</scope>
    <source>
        <strain evidence="8 9">ATCC 49180</strain>
    </source>
</reference>
<keyword evidence="4 6" id="KW-0378">Hydrolase</keyword>
<evidence type="ECO:0000256" key="2">
    <source>
        <dbReference type="ARBA" id="ARBA00022670"/>
    </source>
</evidence>
<dbReference type="AlphaFoldDB" id="A0A0W0ZYD9"/>
<dbReference type="InterPro" id="IPR043504">
    <property type="entry name" value="Peptidase_S1_PA_chymotrypsin"/>
</dbReference>
<proteinExistence type="inferred from homology"/>
<dbReference type="STRING" id="40335.Ltuc_1960"/>
<dbReference type="PANTHER" id="PTHR15462:SF19">
    <property type="entry name" value="PEPTIDASE S1 DOMAIN-CONTAINING PROTEIN"/>
    <property type="match status" value="1"/>
</dbReference>
<dbReference type="InterPro" id="IPR001254">
    <property type="entry name" value="Trypsin_dom"/>
</dbReference>
<feature type="signal peptide" evidence="6">
    <location>
        <begin position="1"/>
        <end position="22"/>
    </location>
</feature>
<dbReference type="PATRIC" id="fig|40335.7.peg.2084"/>
<feature type="domain" description="Peptidase S1" evidence="7">
    <location>
        <begin position="104"/>
        <end position="370"/>
    </location>
</feature>
<evidence type="ECO:0000256" key="1">
    <source>
        <dbReference type="ARBA" id="ARBA00008764"/>
    </source>
</evidence>
<dbReference type="Pfam" id="PF00089">
    <property type="entry name" value="Trypsin"/>
    <property type="match status" value="1"/>
</dbReference>
<keyword evidence="2 6" id="KW-0645">Protease</keyword>
<comment type="caution">
    <text evidence="8">The sequence shown here is derived from an EMBL/GenBank/DDBJ whole genome shotgun (WGS) entry which is preliminary data.</text>
</comment>
<organism evidence="8 9">
    <name type="scientific">Legionella tucsonensis</name>
    <dbReference type="NCBI Taxonomy" id="40335"/>
    <lineage>
        <taxon>Bacteria</taxon>
        <taxon>Pseudomonadati</taxon>
        <taxon>Pseudomonadota</taxon>
        <taxon>Gammaproteobacteria</taxon>
        <taxon>Legionellales</taxon>
        <taxon>Legionellaceae</taxon>
        <taxon>Legionella</taxon>
    </lineage>
</organism>
<dbReference type="InterPro" id="IPR050966">
    <property type="entry name" value="Glutamyl_endopeptidase"/>
</dbReference>
<dbReference type="InterPro" id="IPR018114">
    <property type="entry name" value="TRYPSIN_HIS"/>
</dbReference>
<evidence type="ECO:0000256" key="3">
    <source>
        <dbReference type="ARBA" id="ARBA00022729"/>
    </source>
</evidence>
<gene>
    <name evidence="8" type="ORF">Ltuc_1960</name>
</gene>